<reference evidence="1" key="1">
    <citation type="journal article" date="2015" name="Nature">
        <title>Complex archaea that bridge the gap between prokaryotes and eukaryotes.</title>
        <authorList>
            <person name="Spang A."/>
            <person name="Saw J.H."/>
            <person name="Jorgensen S.L."/>
            <person name="Zaremba-Niedzwiedzka K."/>
            <person name="Martijn J."/>
            <person name="Lind A.E."/>
            <person name="van Eijk R."/>
            <person name="Schleper C."/>
            <person name="Guy L."/>
            <person name="Ettema T.J."/>
        </authorList>
    </citation>
    <scope>NUCLEOTIDE SEQUENCE</scope>
</reference>
<name>A0A0F9GPT4_9ZZZZ</name>
<evidence type="ECO:0008006" key="2">
    <source>
        <dbReference type="Google" id="ProtNLM"/>
    </source>
</evidence>
<gene>
    <name evidence="1" type="ORF">LCGC14_1883850</name>
</gene>
<dbReference type="EMBL" id="LAZR01019441">
    <property type="protein sequence ID" value="KKL92521.1"/>
    <property type="molecule type" value="Genomic_DNA"/>
</dbReference>
<sequence>MKIECYLSQACMSEEELVRNIRQALSLEGVEADVSFRRVTDDDARHMGIKGSPTVLINGADIAPSDVNGAT</sequence>
<dbReference type="AlphaFoldDB" id="A0A0F9GPT4"/>
<proteinExistence type="predicted"/>
<protein>
    <recommendedName>
        <fullName evidence="2">Thioredoxin-like fold domain-containing protein</fullName>
    </recommendedName>
</protein>
<comment type="caution">
    <text evidence="1">The sequence shown here is derived from an EMBL/GenBank/DDBJ whole genome shotgun (WGS) entry which is preliminary data.</text>
</comment>
<accession>A0A0F9GPT4</accession>
<evidence type="ECO:0000313" key="1">
    <source>
        <dbReference type="EMBL" id="KKL92521.1"/>
    </source>
</evidence>
<organism evidence="1">
    <name type="scientific">marine sediment metagenome</name>
    <dbReference type="NCBI Taxonomy" id="412755"/>
    <lineage>
        <taxon>unclassified sequences</taxon>
        <taxon>metagenomes</taxon>
        <taxon>ecological metagenomes</taxon>
    </lineage>
</organism>